<sequence>LHPVSEHLMISIINLPAETPSEYFATAPRSRSTCEALFWQHNRPSNYKAYLPDGRRIGYPNPPVLDCPAEEKNSLFWKIHDEHEHHRYAIATFVRKTSEMVEEAGQIFLRIEPTSNKELAEFKNERPTKLELPIS</sequence>
<dbReference type="AlphaFoldDB" id="A0A183E257"/>
<evidence type="ECO:0000313" key="1">
    <source>
        <dbReference type="WBParaSite" id="GPUH_0001506801-mRNA-1"/>
    </source>
</evidence>
<name>A0A183E257_9BILA</name>
<organism evidence="1">
    <name type="scientific">Gongylonema pulchrum</name>
    <dbReference type="NCBI Taxonomy" id="637853"/>
    <lineage>
        <taxon>Eukaryota</taxon>
        <taxon>Metazoa</taxon>
        <taxon>Ecdysozoa</taxon>
        <taxon>Nematoda</taxon>
        <taxon>Chromadorea</taxon>
        <taxon>Rhabditida</taxon>
        <taxon>Spirurina</taxon>
        <taxon>Spiruromorpha</taxon>
        <taxon>Spiruroidea</taxon>
        <taxon>Gongylonematidae</taxon>
        <taxon>Gongylonema</taxon>
    </lineage>
</organism>
<protein>
    <submittedName>
        <fullName evidence="1">Methyltransferase</fullName>
    </submittedName>
</protein>
<reference evidence="1" key="1">
    <citation type="submission" date="2016-06" db="UniProtKB">
        <authorList>
            <consortium name="WormBaseParasite"/>
        </authorList>
    </citation>
    <scope>IDENTIFICATION</scope>
</reference>
<proteinExistence type="predicted"/>
<dbReference type="WBParaSite" id="GPUH_0001506801-mRNA-1">
    <property type="protein sequence ID" value="GPUH_0001506801-mRNA-1"/>
    <property type="gene ID" value="GPUH_0001506801"/>
</dbReference>
<accession>A0A183E257</accession>